<accession>A0A0H4TA37</accession>
<dbReference type="PANTHER" id="PTHR12934:SF11">
    <property type="entry name" value="LARGE RIBOSOMAL SUBUNIT PROTEIN UL15M"/>
    <property type="match status" value="1"/>
</dbReference>
<comment type="function">
    <text evidence="4">Binds to the 23S rRNA.</text>
</comment>
<keyword evidence="2 4" id="KW-0689">Ribosomal protein</keyword>
<feature type="domain" description="Large ribosomal subunit protein uL15/eL18" evidence="7">
    <location>
        <begin position="76"/>
        <end position="144"/>
    </location>
</feature>
<organism evidence="8">
    <name type="scientific">uncultured bacterium Rifle_16ft_4_minimus_752</name>
    <dbReference type="NCBI Taxonomy" id="1665163"/>
    <lineage>
        <taxon>Bacteria</taxon>
        <taxon>environmental samples</taxon>
    </lineage>
</organism>
<dbReference type="NCBIfam" id="TIGR01071">
    <property type="entry name" value="rplO_bact"/>
    <property type="match status" value="1"/>
</dbReference>
<dbReference type="GO" id="GO:0006412">
    <property type="term" value="P:translation"/>
    <property type="evidence" value="ECO:0007669"/>
    <property type="project" value="UniProtKB-UniRule"/>
</dbReference>
<dbReference type="HAMAP" id="MF_01341">
    <property type="entry name" value="Ribosomal_uL15"/>
    <property type="match status" value="1"/>
</dbReference>
<reference evidence="8" key="1">
    <citation type="journal article" date="2015" name="ISME J.">
        <title>Aquifer environment selects for microbial species cohorts in sediment and groundwater.</title>
        <authorList>
            <person name="Hug L.A."/>
            <person name="Thomas B.C."/>
            <person name="Brown C.T."/>
            <person name="Frischkorn K.R."/>
            <person name="Williams K.H."/>
            <person name="Tringe S.G."/>
            <person name="Banfield J.F."/>
        </authorList>
    </citation>
    <scope>NUCLEOTIDE SEQUENCE</scope>
</reference>
<name>A0A0H4TA37_9BACT</name>
<evidence type="ECO:0000256" key="3">
    <source>
        <dbReference type="ARBA" id="ARBA00023274"/>
    </source>
</evidence>
<evidence type="ECO:0000256" key="4">
    <source>
        <dbReference type="HAMAP-Rule" id="MF_01341"/>
    </source>
</evidence>
<dbReference type="PANTHER" id="PTHR12934">
    <property type="entry name" value="50S RIBOSOMAL PROTEIN L15"/>
    <property type="match status" value="1"/>
</dbReference>
<keyword evidence="4" id="KW-0699">rRNA-binding</keyword>
<dbReference type="GO" id="GO:0019843">
    <property type="term" value="F:rRNA binding"/>
    <property type="evidence" value="ECO:0007669"/>
    <property type="project" value="UniProtKB-UniRule"/>
</dbReference>
<sequence length="149" mass="16340">MRLHDLKPAPGSRRPRKRVGRGPGSGHGQTSGRGDKGQKARAGQSIPAWFEGGQMPLVRRLPKRGFRNPFRKEYAIVNLRDLDRIEAGTTVTPRLLLERGLIRAVKDGVKILGEGELSHPLTVEAHRFSEAALRKIRAAGGAAEVIAER</sequence>
<dbReference type="InterPro" id="IPR030878">
    <property type="entry name" value="Ribosomal_uL15"/>
</dbReference>
<dbReference type="Pfam" id="PF00828">
    <property type="entry name" value="Ribosomal_L27A"/>
    <property type="match status" value="1"/>
</dbReference>
<keyword evidence="4" id="KW-0694">RNA-binding</keyword>
<protein>
    <recommendedName>
        <fullName evidence="4">Large ribosomal subunit protein uL15</fullName>
    </recommendedName>
</protein>
<dbReference type="GO" id="GO:0022625">
    <property type="term" value="C:cytosolic large ribosomal subunit"/>
    <property type="evidence" value="ECO:0007669"/>
    <property type="project" value="TreeGrafter"/>
</dbReference>
<keyword evidence="3 4" id="KW-0687">Ribonucleoprotein</keyword>
<evidence type="ECO:0000259" key="7">
    <source>
        <dbReference type="Pfam" id="PF00828"/>
    </source>
</evidence>
<dbReference type="PROSITE" id="PS00475">
    <property type="entry name" value="RIBOSOMAL_L15"/>
    <property type="match status" value="1"/>
</dbReference>
<dbReference type="AlphaFoldDB" id="A0A0H4TA37"/>
<evidence type="ECO:0000256" key="2">
    <source>
        <dbReference type="ARBA" id="ARBA00022980"/>
    </source>
</evidence>
<evidence type="ECO:0000313" key="8">
    <source>
        <dbReference type="EMBL" id="AKQ04796.1"/>
    </source>
</evidence>
<comment type="subunit">
    <text evidence="4">Part of the 50S ribosomal subunit.</text>
</comment>
<dbReference type="EMBL" id="KT007049">
    <property type="protein sequence ID" value="AKQ04796.1"/>
    <property type="molecule type" value="Genomic_DNA"/>
</dbReference>
<gene>
    <name evidence="4" type="primary">rplO</name>
</gene>
<comment type="similarity">
    <text evidence="1 4 5">Belongs to the universal ribosomal protein uL15 family.</text>
</comment>
<dbReference type="InterPro" id="IPR021131">
    <property type="entry name" value="Ribosomal_uL15/eL18"/>
</dbReference>
<dbReference type="InterPro" id="IPR005749">
    <property type="entry name" value="Ribosomal_uL15_bac-type"/>
</dbReference>
<feature type="region of interest" description="Disordered" evidence="6">
    <location>
        <begin position="1"/>
        <end position="48"/>
    </location>
</feature>
<dbReference type="GO" id="GO:0003735">
    <property type="term" value="F:structural constituent of ribosome"/>
    <property type="evidence" value="ECO:0007669"/>
    <property type="project" value="InterPro"/>
</dbReference>
<evidence type="ECO:0000256" key="6">
    <source>
        <dbReference type="SAM" id="MobiDB-lite"/>
    </source>
</evidence>
<dbReference type="InterPro" id="IPR001196">
    <property type="entry name" value="Ribosomal_uL15_CS"/>
</dbReference>
<evidence type="ECO:0000256" key="1">
    <source>
        <dbReference type="ARBA" id="ARBA00007320"/>
    </source>
</evidence>
<feature type="compositionally biased region" description="Gly residues" evidence="6">
    <location>
        <begin position="21"/>
        <end position="31"/>
    </location>
</feature>
<dbReference type="InterPro" id="IPR036227">
    <property type="entry name" value="Ribosomal_uL15/eL18_sf"/>
</dbReference>
<evidence type="ECO:0000256" key="5">
    <source>
        <dbReference type="RuleBase" id="RU003888"/>
    </source>
</evidence>
<dbReference type="SUPFAM" id="SSF52080">
    <property type="entry name" value="Ribosomal proteins L15p and L18e"/>
    <property type="match status" value="1"/>
</dbReference>
<proteinExistence type="inferred from homology"/>
<dbReference type="Gene3D" id="3.100.10.10">
    <property type="match status" value="1"/>
</dbReference>